<dbReference type="GO" id="GO:0005634">
    <property type="term" value="C:nucleus"/>
    <property type="evidence" value="ECO:0007669"/>
    <property type="project" value="UniProtKB-SubCell"/>
</dbReference>
<keyword evidence="1" id="KW-0804">Transcription</keyword>
<dbReference type="InterPro" id="IPR039605">
    <property type="entry name" value="AHL"/>
</dbReference>
<evidence type="ECO:0000256" key="1">
    <source>
        <dbReference type="RuleBase" id="RU367031"/>
    </source>
</evidence>
<dbReference type="GO" id="GO:0003680">
    <property type="term" value="F:minor groove of adenine-thymine-rich DNA binding"/>
    <property type="evidence" value="ECO:0007669"/>
    <property type="project" value="UniProtKB-UniRule"/>
</dbReference>
<accession>A0A5J5BBU0</accession>
<dbReference type="Proteomes" id="UP000325577">
    <property type="component" value="Linkage Group LG13"/>
</dbReference>
<keyword evidence="3" id="KW-1185">Reference proteome</keyword>
<name>A0A5J5BBU0_9ASTE</name>
<dbReference type="AlphaFoldDB" id="A0A5J5BBU0"/>
<sequence>MEGNMKRVFSSERKSTYKFVSEKVPIFQANHEDDGSTLGQEGDLVGGFVMQRQETTSPVGSCMVRASINTMPAMVRITTGLWSSDWKGIHGQYYPDKYWRDCGCEGFISSAIGSISRPTLNHGRSTVSYEGSYVILKVSSHYSFDSNGQVKQNGNLGISFADSKGVAFCGSVAGSLTAATPPSRLW</sequence>
<organism evidence="2 3">
    <name type="scientific">Nyssa sinensis</name>
    <dbReference type="NCBI Taxonomy" id="561372"/>
    <lineage>
        <taxon>Eukaryota</taxon>
        <taxon>Viridiplantae</taxon>
        <taxon>Streptophyta</taxon>
        <taxon>Embryophyta</taxon>
        <taxon>Tracheophyta</taxon>
        <taxon>Spermatophyta</taxon>
        <taxon>Magnoliopsida</taxon>
        <taxon>eudicotyledons</taxon>
        <taxon>Gunneridae</taxon>
        <taxon>Pentapetalae</taxon>
        <taxon>asterids</taxon>
        <taxon>Cornales</taxon>
        <taxon>Nyssaceae</taxon>
        <taxon>Nyssa</taxon>
    </lineage>
</organism>
<keyword evidence="1" id="KW-0805">Transcription regulation</keyword>
<comment type="subcellular location">
    <subcellularLocation>
        <location evidence="1">Nucleus</location>
    </subcellularLocation>
</comment>
<evidence type="ECO:0000313" key="3">
    <source>
        <dbReference type="Proteomes" id="UP000325577"/>
    </source>
</evidence>
<protein>
    <recommendedName>
        <fullName evidence="1">AT-hook motif nuclear-localized protein</fullName>
    </recommendedName>
</protein>
<dbReference type="EMBL" id="CM018036">
    <property type="protein sequence ID" value="KAA8540179.1"/>
    <property type="molecule type" value="Genomic_DNA"/>
</dbReference>
<comment type="function">
    <text evidence="1">Transcription factor that specifically binds AT-rich DNA sequences related to the nuclear matrix attachment regions (MARs).</text>
</comment>
<proteinExistence type="predicted"/>
<dbReference type="PANTHER" id="PTHR31500:SF57">
    <property type="entry name" value="AT-HOOK MOTIF NUCLEAR-LOCALIZED PROTEIN 10"/>
    <property type="match status" value="1"/>
</dbReference>
<keyword evidence="1" id="KW-0539">Nucleus</keyword>
<evidence type="ECO:0000313" key="2">
    <source>
        <dbReference type="EMBL" id="KAA8540179.1"/>
    </source>
</evidence>
<reference evidence="2 3" key="1">
    <citation type="submission" date="2019-09" db="EMBL/GenBank/DDBJ databases">
        <title>A chromosome-level genome assembly of the Chinese tupelo Nyssa sinensis.</title>
        <authorList>
            <person name="Yang X."/>
            <person name="Kang M."/>
            <person name="Yang Y."/>
            <person name="Xiong H."/>
            <person name="Wang M."/>
            <person name="Zhang Z."/>
            <person name="Wang Z."/>
            <person name="Wu H."/>
            <person name="Ma T."/>
            <person name="Liu J."/>
            <person name="Xi Z."/>
        </authorList>
    </citation>
    <scope>NUCLEOTIDE SEQUENCE [LARGE SCALE GENOMIC DNA]</scope>
    <source>
        <strain evidence="2">J267</strain>
        <tissue evidence="2">Leaf</tissue>
    </source>
</reference>
<dbReference type="Gene3D" id="3.30.1330.80">
    <property type="entry name" value="Hypothetical protein, similar to alpha- acetolactate decarboxylase, domain 2"/>
    <property type="match status" value="1"/>
</dbReference>
<dbReference type="PANTHER" id="PTHR31500">
    <property type="entry name" value="AT-HOOK MOTIF NUCLEAR-LOCALIZED PROTEIN 9"/>
    <property type="match status" value="1"/>
</dbReference>
<comment type="domain">
    <text evidence="1">The PPC domain mediates interactions between AHL proteins.</text>
</comment>
<gene>
    <name evidence="2" type="ORF">F0562_024258</name>
</gene>
<keyword evidence="1" id="KW-0238">DNA-binding</keyword>